<dbReference type="GO" id="GO:0008270">
    <property type="term" value="F:zinc ion binding"/>
    <property type="evidence" value="ECO:0007669"/>
    <property type="project" value="UniProtKB-KW"/>
</dbReference>
<evidence type="ECO:0000256" key="4">
    <source>
        <dbReference type="ARBA" id="ARBA00022603"/>
    </source>
</evidence>
<dbReference type="SUPFAM" id="SSF57903">
    <property type="entry name" value="FYVE/PHD zinc finger"/>
    <property type="match status" value="1"/>
</dbReference>
<dbReference type="InterPro" id="IPR011011">
    <property type="entry name" value="Znf_FYVE_PHD"/>
</dbReference>
<evidence type="ECO:0000313" key="18">
    <source>
        <dbReference type="WBParaSite" id="ASIM_0001187701-mRNA-1"/>
    </source>
</evidence>
<dbReference type="OrthoDB" id="422362at2759"/>
<evidence type="ECO:0000256" key="7">
    <source>
        <dbReference type="ARBA" id="ARBA00022723"/>
    </source>
</evidence>
<evidence type="ECO:0000256" key="9">
    <source>
        <dbReference type="ARBA" id="ARBA00022833"/>
    </source>
</evidence>
<dbReference type="SMART" id="SM00249">
    <property type="entry name" value="PHD"/>
    <property type="match status" value="1"/>
</dbReference>
<dbReference type="PROSITE" id="PS50868">
    <property type="entry name" value="POST_SET"/>
    <property type="match status" value="1"/>
</dbReference>
<dbReference type="Proteomes" id="UP000267096">
    <property type="component" value="Unassembled WGS sequence"/>
</dbReference>
<gene>
    <name evidence="16" type="ORF">ASIM_LOCUS11343</name>
</gene>
<dbReference type="InterPro" id="IPR001965">
    <property type="entry name" value="Znf_PHD"/>
</dbReference>
<keyword evidence="3" id="KW-0158">Chromosome</keyword>
<dbReference type="PANTHER" id="PTHR46147:SF3">
    <property type="entry name" value="HISTONE-LYSINE N-METHYLTRANSFERASE ASH1"/>
    <property type="match status" value="1"/>
</dbReference>
<dbReference type="Gene3D" id="3.30.40.10">
    <property type="entry name" value="Zinc/RING finger domain, C3HC4 (zinc finger)"/>
    <property type="match status" value="1"/>
</dbReference>
<keyword evidence="4" id="KW-0489">Methyltransferase</keyword>
<evidence type="ECO:0000256" key="11">
    <source>
        <dbReference type="SAM" id="MobiDB-lite"/>
    </source>
</evidence>
<dbReference type="GO" id="GO:0003682">
    <property type="term" value="F:chromatin binding"/>
    <property type="evidence" value="ECO:0007669"/>
    <property type="project" value="InterPro"/>
</dbReference>
<keyword evidence="5" id="KW-0808">Transferase</keyword>
<evidence type="ECO:0000256" key="2">
    <source>
        <dbReference type="ARBA" id="ARBA00004286"/>
    </source>
</evidence>
<dbReference type="SMART" id="SM00570">
    <property type="entry name" value="AWS"/>
    <property type="match status" value="1"/>
</dbReference>
<feature type="domain" description="AWS" evidence="15">
    <location>
        <begin position="836"/>
        <end position="882"/>
    </location>
</feature>
<dbReference type="InterPro" id="IPR043151">
    <property type="entry name" value="BAH_sf"/>
</dbReference>
<feature type="region of interest" description="Disordered" evidence="11">
    <location>
        <begin position="617"/>
        <end position="690"/>
    </location>
</feature>
<dbReference type="Pfam" id="PF17907">
    <property type="entry name" value="AWS"/>
    <property type="match status" value="1"/>
</dbReference>
<dbReference type="SMART" id="SM00439">
    <property type="entry name" value="BAH"/>
    <property type="match status" value="1"/>
</dbReference>
<feature type="compositionally biased region" description="Basic and acidic residues" evidence="11">
    <location>
        <begin position="550"/>
        <end position="566"/>
    </location>
</feature>
<feature type="region of interest" description="Disordered" evidence="11">
    <location>
        <begin position="479"/>
        <end position="566"/>
    </location>
</feature>
<dbReference type="PANTHER" id="PTHR46147">
    <property type="entry name" value="HISTONE-LYSINE N-METHYLTRANSFERASE ASH1"/>
    <property type="match status" value="1"/>
</dbReference>
<dbReference type="InterPro" id="IPR046341">
    <property type="entry name" value="SET_dom_sf"/>
</dbReference>
<evidence type="ECO:0000259" key="15">
    <source>
        <dbReference type="PROSITE" id="PS51215"/>
    </source>
</evidence>
<feature type="region of interest" description="Disordered" evidence="11">
    <location>
        <begin position="795"/>
        <end position="816"/>
    </location>
</feature>
<dbReference type="Pfam" id="PF00856">
    <property type="entry name" value="SET"/>
    <property type="match status" value="1"/>
</dbReference>
<dbReference type="PROSITE" id="PS51038">
    <property type="entry name" value="BAH"/>
    <property type="match status" value="1"/>
</dbReference>
<dbReference type="PROSITE" id="PS51215">
    <property type="entry name" value="AWS"/>
    <property type="match status" value="1"/>
</dbReference>
<evidence type="ECO:0000256" key="8">
    <source>
        <dbReference type="ARBA" id="ARBA00022771"/>
    </source>
</evidence>
<evidence type="ECO:0000313" key="17">
    <source>
        <dbReference type="Proteomes" id="UP000267096"/>
    </source>
</evidence>
<evidence type="ECO:0000313" key="16">
    <source>
        <dbReference type="EMBL" id="VDK44843.1"/>
    </source>
</evidence>
<dbReference type="PROSITE" id="PS50280">
    <property type="entry name" value="SET"/>
    <property type="match status" value="1"/>
</dbReference>
<dbReference type="Gene3D" id="2.30.30.490">
    <property type="match status" value="1"/>
</dbReference>
<dbReference type="GO" id="GO:0005654">
    <property type="term" value="C:nucleoplasm"/>
    <property type="evidence" value="ECO:0007669"/>
    <property type="project" value="TreeGrafter"/>
</dbReference>
<accession>A0A0M3JUL3</accession>
<feature type="domain" description="BAH" evidence="14">
    <location>
        <begin position="1356"/>
        <end position="1476"/>
    </location>
</feature>
<dbReference type="EMBL" id="UYRR01031060">
    <property type="protein sequence ID" value="VDK44843.1"/>
    <property type="molecule type" value="Genomic_DNA"/>
</dbReference>
<keyword evidence="9" id="KW-0862">Zinc</keyword>
<dbReference type="SMART" id="SM00317">
    <property type="entry name" value="SET"/>
    <property type="match status" value="1"/>
</dbReference>
<keyword evidence="17" id="KW-1185">Reference proteome</keyword>
<sequence length="1576" mass="177579">MPVKLSPAKYEYLATVPCMFRSTANDGNSSSYIGLLIRPSSSGTAQQGAGQTVSAAVVGSTNMISGSNAKIPSLHVVPSSLKAQPITSATSTTTLNPTPNQTAATHKVVVPAGVQLRLQPAAVCATTPQCNDGWIHAAPRPVVNTTFDSPSPSQVVPQMNVGDSYECSVPCASSSSFFPPISSITQNLSSAKSDIDLLQEISSVEMNVMRNQKVSNTTASDYVQSTTPQQYHTNAMQNIYSAPTQMTEMPTIGRMPSCRYQSGYNGANDCSATPDSGIQSIAGSPPSSGPFTPPLPSPAPCITLAAVDVTEDTTNRASTSADDFSDMPRLIPFHQVDEDACSTSTAIISDEHASSEINKQLSHEIEATAAACEQHLQKQSTAVDSNVVVPKIAITPAMNVNDLVEQIMSQMDAEQRKQFANVIKSKVCESGHANATDAHKDCSKNDLNLRSNETALNELQKQINISDISLMCESNVINSEHSDSSNNQTDKDHLQFPAESSDHISEQSSLIPRQQSDNNNNNKVKSKKQRSSPKNVNDRTRKRKRTTHHSRNDIIKDEPRLLNDGDKQEGLVVSSERSFLDAFVNEKRNNGGLQQQLRGDDGVREQICDGKGERKLEENMNKKMVNEEERSEEVEVSKKEKLRRKEGEDVKKEEEDAEKLKRNTRKGKVEREEELKRGERSHENEEVERTRVNEQMRNRLKEEDPNERLRTYRCGVKRKLNEQLKSVIEKVEKQLSNIELSLGPHMHWTLPWYRLNWKDVAQRLVERDRLEKLAKEKSAESKKVVSRKKMRKVTVSKMDPSCSGQQSLDEKGHHHPGARSYIKIKHNVIVDAYPRIEQLQCSCQRGGCGELDECLNRMVQMECTSNCNRGVNCSNKRIYRRECVDKLSVFETANGRGLGVKTGVPIPKGQFVCEYVGEVVSMETFDARNEQTYRKCKNHYALNLCPGFVIDAYQKGNLARFVNHSCTPNCEMQRWSVNGQHRIGLFALRSIAKDEELTYDYNWDSFDFQGVTPCSCGVPDCRGFLNKNVLMNAKEKELARNYGVLLLRNVRKSAKRKMDAARAEFKASKDVSYRKTLRSFTSDMLLAFSDREAVSKKQLKQMKNSIESIVNQPPTSTTSSVLSFQSALQAVEMRFIESFDAYKKRESDKKKVQAFKCKLGDIRERYREQLRKFGTLPEHFDEHSKHNKHSKSTSHRILTANTDLSYLDCEVAVGSYDPDSLTHLGVAETDSDCVRCICGITDDDGSMVQCDTCHFWLHEECVVVKPAADFKCDICRMKATRTPAVDIVLRSQPQIRFKRCTYYRSLVNVHNIQVRVNETVYLQKLANDDHKMELKRLNETCKGGDEAAVAAASQPRTLKLSALRFQPKAFDRKDVRCFRVERLFASPDGHNFVFGFYYARPHEVYCEPGRMFHEKEMFATPMFDTLPLDAVVGRCLVVEPRIYVLGRPRMPRYNDADVYFCEYQTGKNSRYFEKIPSRNHYYINIEPHNFIRFAVQPSLVRTFTPFIMERHNNMESINDTSSSSASSHHKSILSGNSSKKIMEQKRTRLESIVAGLPSSNEHYYSPPRKIARHSGR</sequence>
<dbReference type="Gene3D" id="2.170.270.10">
    <property type="entry name" value="SET domain"/>
    <property type="match status" value="1"/>
</dbReference>
<dbReference type="InterPro" id="IPR006560">
    <property type="entry name" value="AWS_dom"/>
</dbReference>
<feature type="domain" description="Post-SET" evidence="13">
    <location>
        <begin position="1010"/>
        <end position="1026"/>
    </location>
</feature>
<reference evidence="18" key="1">
    <citation type="submission" date="2016-04" db="UniProtKB">
        <authorList>
            <consortium name="WormBaseParasite"/>
        </authorList>
    </citation>
    <scope>IDENTIFICATION</scope>
</reference>
<keyword evidence="10" id="KW-0539">Nucleus</keyword>
<evidence type="ECO:0000256" key="6">
    <source>
        <dbReference type="ARBA" id="ARBA00022691"/>
    </source>
</evidence>
<comment type="subcellular location">
    <subcellularLocation>
        <location evidence="2">Chromosome</location>
    </subcellularLocation>
    <subcellularLocation>
        <location evidence="1">Nucleus</location>
    </subcellularLocation>
</comment>
<keyword evidence="6" id="KW-0949">S-adenosyl-L-methionine</keyword>
<dbReference type="PROSITE" id="PS01359">
    <property type="entry name" value="ZF_PHD_1"/>
    <property type="match status" value="1"/>
</dbReference>
<feature type="compositionally biased region" description="Low complexity" evidence="11">
    <location>
        <begin position="514"/>
        <end position="523"/>
    </location>
</feature>
<feature type="domain" description="SET" evidence="12">
    <location>
        <begin position="885"/>
        <end position="1002"/>
    </location>
</feature>
<evidence type="ECO:0000256" key="10">
    <source>
        <dbReference type="ARBA" id="ARBA00023242"/>
    </source>
</evidence>
<dbReference type="InterPro" id="IPR003616">
    <property type="entry name" value="Post-SET_dom"/>
</dbReference>
<proteinExistence type="predicted"/>
<dbReference type="GO" id="GO:0006355">
    <property type="term" value="P:regulation of DNA-templated transcription"/>
    <property type="evidence" value="ECO:0007669"/>
    <property type="project" value="TreeGrafter"/>
</dbReference>
<evidence type="ECO:0000256" key="3">
    <source>
        <dbReference type="ARBA" id="ARBA00022454"/>
    </source>
</evidence>
<dbReference type="InterPro" id="IPR001214">
    <property type="entry name" value="SET_dom"/>
</dbReference>
<protein>
    <submittedName>
        <fullName evidence="18">Histone-lysine N-methyltransferase</fullName>
    </submittedName>
</protein>
<dbReference type="SUPFAM" id="SSF82199">
    <property type="entry name" value="SET domain"/>
    <property type="match status" value="1"/>
</dbReference>
<evidence type="ECO:0000256" key="5">
    <source>
        <dbReference type="ARBA" id="ARBA00022679"/>
    </source>
</evidence>
<dbReference type="GO" id="GO:0042800">
    <property type="term" value="F:histone H3K4 methyltransferase activity"/>
    <property type="evidence" value="ECO:0007669"/>
    <property type="project" value="TreeGrafter"/>
</dbReference>
<dbReference type="WBParaSite" id="ASIM_0001187701-mRNA-1">
    <property type="protein sequence ID" value="ASIM_0001187701-mRNA-1"/>
    <property type="gene ID" value="ASIM_0001187701"/>
</dbReference>
<dbReference type="InterPro" id="IPR019786">
    <property type="entry name" value="Zinc_finger_PHD-type_CS"/>
</dbReference>
<feature type="compositionally biased region" description="Polar residues" evidence="11">
    <location>
        <begin position="479"/>
        <end position="488"/>
    </location>
</feature>
<feature type="compositionally biased region" description="Basic residues" evidence="11">
    <location>
        <begin position="540"/>
        <end position="549"/>
    </location>
</feature>
<organism evidence="18">
    <name type="scientific">Anisakis simplex</name>
    <name type="common">Herring worm</name>
    <dbReference type="NCBI Taxonomy" id="6269"/>
    <lineage>
        <taxon>Eukaryota</taxon>
        <taxon>Metazoa</taxon>
        <taxon>Ecdysozoa</taxon>
        <taxon>Nematoda</taxon>
        <taxon>Chromadorea</taxon>
        <taxon>Rhabditida</taxon>
        <taxon>Spirurina</taxon>
        <taxon>Ascaridomorpha</taxon>
        <taxon>Ascaridoidea</taxon>
        <taxon>Anisakidae</taxon>
        <taxon>Anisakis</taxon>
        <taxon>Anisakis simplex complex</taxon>
    </lineage>
</organism>
<feature type="region of interest" description="Disordered" evidence="11">
    <location>
        <begin position="1517"/>
        <end position="1546"/>
    </location>
</feature>
<evidence type="ECO:0000259" key="12">
    <source>
        <dbReference type="PROSITE" id="PS50280"/>
    </source>
</evidence>
<feature type="compositionally biased region" description="Basic and acidic residues" evidence="11">
    <location>
        <begin position="489"/>
        <end position="505"/>
    </location>
</feature>
<dbReference type="GO" id="GO:0005694">
    <property type="term" value="C:chromosome"/>
    <property type="evidence" value="ECO:0007669"/>
    <property type="project" value="UniProtKB-SubCell"/>
</dbReference>
<keyword evidence="7" id="KW-0479">Metal-binding</keyword>
<evidence type="ECO:0000259" key="14">
    <source>
        <dbReference type="PROSITE" id="PS51038"/>
    </source>
</evidence>
<dbReference type="GO" id="GO:0032259">
    <property type="term" value="P:methylation"/>
    <property type="evidence" value="ECO:0007669"/>
    <property type="project" value="UniProtKB-KW"/>
</dbReference>
<dbReference type="InterPro" id="IPR013083">
    <property type="entry name" value="Znf_RING/FYVE/PHD"/>
</dbReference>
<reference evidence="16 17" key="2">
    <citation type="submission" date="2018-11" db="EMBL/GenBank/DDBJ databases">
        <authorList>
            <consortium name="Pathogen Informatics"/>
        </authorList>
    </citation>
    <scope>NUCLEOTIDE SEQUENCE [LARGE SCALE GENOMIC DNA]</scope>
</reference>
<name>A0A0M3JUL3_ANISI</name>
<feature type="compositionally biased region" description="Low complexity" evidence="11">
    <location>
        <begin position="1517"/>
        <end position="1526"/>
    </location>
</feature>
<evidence type="ECO:0000259" key="13">
    <source>
        <dbReference type="PROSITE" id="PS50868"/>
    </source>
</evidence>
<keyword evidence="8" id="KW-0863">Zinc-finger</keyword>
<evidence type="ECO:0000256" key="1">
    <source>
        <dbReference type="ARBA" id="ARBA00004123"/>
    </source>
</evidence>
<dbReference type="Pfam" id="PF01426">
    <property type="entry name" value="BAH"/>
    <property type="match status" value="1"/>
</dbReference>
<dbReference type="InterPro" id="IPR001025">
    <property type="entry name" value="BAH_dom"/>
</dbReference>